<dbReference type="KEGG" id="sth:STH2436"/>
<keyword evidence="1" id="KW-1133">Transmembrane helix</keyword>
<dbReference type="AlphaFoldDB" id="Q67LM5"/>
<keyword evidence="1" id="KW-0472">Membrane</keyword>
<feature type="transmembrane region" description="Helical" evidence="1">
    <location>
        <begin position="127"/>
        <end position="147"/>
    </location>
</feature>
<evidence type="ECO:0000256" key="1">
    <source>
        <dbReference type="SAM" id="Phobius"/>
    </source>
</evidence>
<feature type="transmembrane region" description="Helical" evidence="1">
    <location>
        <begin position="69"/>
        <end position="87"/>
    </location>
</feature>
<dbReference type="EMBL" id="AP006840">
    <property type="protein sequence ID" value="BAD41421.1"/>
    <property type="molecule type" value="Genomic_DNA"/>
</dbReference>
<feature type="transmembrane region" description="Helical" evidence="1">
    <location>
        <begin position="99"/>
        <end position="121"/>
    </location>
</feature>
<organism evidence="2 3">
    <name type="scientific">Symbiobacterium thermophilum (strain DSM 24528 / JCM 14929 / IAM 14863 / T)</name>
    <dbReference type="NCBI Taxonomy" id="292459"/>
    <lineage>
        <taxon>Bacteria</taxon>
        <taxon>Bacillati</taxon>
        <taxon>Bacillota</taxon>
        <taxon>Clostridia</taxon>
        <taxon>Eubacteriales</taxon>
        <taxon>Symbiobacteriaceae</taxon>
        <taxon>Symbiobacterium</taxon>
    </lineage>
</organism>
<keyword evidence="1" id="KW-0812">Transmembrane</keyword>
<gene>
    <name evidence="2" type="ordered locus">STH2436</name>
</gene>
<sequence length="178" mass="19276">MIAPQGCHGGQVSGMTRRTLFWLGPLVFLVHDLEEVFLARAWVEQNLLLIAGTPFEPVVEAMGYEPGKFGLVVALATVVYGVIAWSAARACQPGLSLNLYVATVLTLFVNVITHVGQALLLRMYTPGVITAVLVFLPYTVAAFRMLRAQRLLTATTWKTSPLMGIGMLAALFGLMIAL</sequence>
<evidence type="ECO:0000313" key="3">
    <source>
        <dbReference type="Proteomes" id="UP000000417"/>
    </source>
</evidence>
<dbReference type="InterPro" id="IPR025671">
    <property type="entry name" value="HXXEE"/>
</dbReference>
<name>Q67LM5_SYMTH</name>
<dbReference type="eggNOG" id="ENOG5033AZX">
    <property type="taxonomic scope" value="Bacteria"/>
</dbReference>
<proteinExistence type="predicted"/>
<protein>
    <recommendedName>
        <fullName evidence="4">HXXEE domain-containing protein</fullName>
    </recommendedName>
</protein>
<dbReference type="Pfam" id="PF13787">
    <property type="entry name" value="HXXEE"/>
    <property type="match status" value="1"/>
</dbReference>
<keyword evidence="3" id="KW-1185">Reference proteome</keyword>
<evidence type="ECO:0008006" key="4">
    <source>
        <dbReference type="Google" id="ProtNLM"/>
    </source>
</evidence>
<dbReference type="Proteomes" id="UP000000417">
    <property type="component" value="Chromosome"/>
</dbReference>
<evidence type="ECO:0000313" key="2">
    <source>
        <dbReference type="EMBL" id="BAD41421.1"/>
    </source>
</evidence>
<feature type="transmembrane region" description="Helical" evidence="1">
    <location>
        <begin position="159"/>
        <end position="177"/>
    </location>
</feature>
<accession>Q67LM5</accession>
<dbReference type="HOGENOM" id="CLU_120980_1_0_9"/>
<reference evidence="2 3" key="1">
    <citation type="journal article" date="2004" name="Nucleic Acids Res.">
        <title>Genome sequence of Symbiobacterium thermophilum, an uncultivable bacterium that depends on microbial commensalism.</title>
        <authorList>
            <person name="Ueda K."/>
            <person name="Yamashita A."/>
            <person name="Ishikawa J."/>
            <person name="Shimada M."/>
            <person name="Watsuji T."/>
            <person name="Morimura K."/>
            <person name="Ikeda H."/>
            <person name="Hattori M."/>
            <person name="Beppu T."/>
        </authorList>
    </citation>
    <scope>NUCLEOTIDE SEQUENCE [LARGE SCALE GENOMIC DNA]</scope>
    <source>
        <strain evidence="3">T / IAM 14863</strain>
    </source>
</reference>